<dbReference type="InterPro" id="IPR012340">
    <property type="entry name" value="NA-bd_OB-fold"/>
</dbReference>
<accession>A0A2W7IRZ8</accession>
<evidence type="ECO:0000313" key="8">
    <source>
        <dbReference type="Proteomes" id="UP000249688"/>
    </source>
</evidence>
<dbReference type="InterPro" id="IPR002792">
    <property type="entry name" value="TRAM_dom"/>
</dbReference>
<dbReference type="EMBL" id="QKYU01000002">
    <property type="protein sequence ID" value="PZW50381.1"/>
    <property type="molecule type" value="Genomic_DNA"/>
</dbReference>
<evidence type="ECO:0000256" key="5">
    <source>
        <dbReference type="PROSITE-ProRule" id="PRU01024"/>
    </source>
</evidence>
<dbReference type="GO" id="GO:0070475">
    <property type="term" value="P:rRNA base methylation"/>
    <property type="evidence" value="ECO:0007669"/>
    <property type="project" value="TreeGrafter"/>
</dbReference>
<dbReference type="GO" id="GO:0070041">
    <property type="term" value="F:rRNA (uridine-C5-)-methyltransferase activity"/>
    <property type="evidence" value="ECO:0007669"/>
    <property type="project" value="TreeGrafter"/>
</dbReference>
<feature type="domain" description="TRAM" evidence="6">
    <location>
        <begin position="1"/>
        <end position="57"/>
    </location>
</feature>
<comment type="caution">
    <text evidence="7">The sequence shown here is derived from an EMBL/GenBank/DDBJ whole genome shotgun (WGS) entry which is preliminary data.</text>
</comment>
<evidence type="ECO:0000259" key="6">
    <source>
        <dbReference type="PROSITE" id="PS50926"/>
    </source>
</evidence>
<keyword evidence="4" id="KW-0479">Metal-binding</keyword>
<dbReference type="Pfam" id="PF05958">
    <property type="entry name" value="tRNA_U5-meth_tr"/>
    <property type="match status" value="1"/>
</dbReference>
<feature type="binding site" evidence="5">
    <location>
        <position position="357"/>
    </location>
    <ligand>
        <name>S-adenosyl-L-methionine</name>
        <dbReference type="ChEBI" id="CHEBI:59789"/>
    </ligand>
</feature>
<name>A0A2W7IRZ8_9PROT</name>
<comment type="similarity">
    <text evidence="5">Belongs to the class I-like SAM-binding methyltransferase superfamily. RNA M5U methyltransferase family.</text>
</comment>
<dbReference type="SUPFAM" id="SSF50249">
    <property type="entry name" value="Nucleic acid-binding proteins"/>
    <property type="match status" value="1"/>
</dbReference>
<dbReference type="OrthoDB" id="9804590at2"/>
<feature type="binding site" evidence="5">
    <location>
        <position position="311"/>
    </location>
    <ligand>
        <name>S-adenosyl-L-methionine</name>
        <dbReference type="ChEBI" id="CHEBI:59789"/>
    </ligand>
</feature>
<dbReference type="PROSITE" id="PS51687">
    <property type="entry name" value="SAM_MT_RNA_M5U"/>
    <property type="match status" value="1"/>
</dbReference>
<protein>
    <submittedName>
        <fullName evidence="7">23S rRNA (Uracil1939-C5)-methyltransferase</fullName>
    </submittedName>
</protein>
<dbReference type="InterPro" id="IPR010280">
    <property type="entry name" value="U5_MeTrfase_fam"/>
</dbReference>
<dbReference type="AlphaFoldDB" id="A0A2W7IRZ8"/>
<keyword evidence="3 5" id="KW-0949">S-adenosyl-L-methionine</keyword>
<evidence type="ECO:0000256" key="3">
    <source>
        <dbReference type="ARBA" id="ARBA00022691"/>
    </source>
</evidence>
<dbReference type="Proteomes" id="UP000249688">
    <property type="component" value="Unassembled WGS sequence"/>
</dbReference>
<organism evidence="7 8">
    <name type="scientific">Humitalea rosea</name>
    <dbReference type="NCBI Taxonomy" id="990373"/>
    <lineage>
        <taxon>Bacteria</taxon>
        <taxon>Pseudomonadati</taxon>
        <taxon>Pseudomonadota</taxon>
        <taxon>Alphaproteobacteria</taxon>
        <taxon>Acetobacterales</taxon>
        <taxon>Roseomonadaceae</taxon>
        <taxon>Humitalea</taxon>
    </lineage>
</organism>
<dbReference type="RefSeq" id="WP_111396538.1">
    <property type="nucleotide sequence ID" value="NZ_QKYU01000002.1"/>
</dbReference>
<keyword evidence="4" id="KW-0408">Iron</keyword>
<keyword evidence="1 5" id="KW-0489">Methyltransferase</keyword>
<proteinExistence type="inferred from homology"/>
<keyword evidence="4" id="KW-0411">Iron-sulfur</keyword>
<sequence>MTDVVEVVISRLGSAGDGVGALSDGTPLFVAGALPGETIRAEPTARRGDGVSATLVEVLVPSPDRVEPPCPHFGICGGCAIQHMSLEAGVAWKRGRLDEALARGGFPDFPITIAPPTPPLTRRRADLALLRMPDGNVAIGLHAHGSATVTDLQACMVLDPRLFALIAPLRAVLKRMQALRRSGSAVLNLLDTGPDLLLRTDGPLDSPARGMLAAFGPANGIPRIAWALGNGPTEIAAQTGPVALDLTGTILAPAPGAFLQASPTGEAAIIAAVLAGLPTRRIGRGRIADLYAGIGTLSVPLSTRGPVAAFEGEAEAVAALGSAAGRSGARLAATRRDLVRQPLLPAELDKFAAVVLDPPFAGALEQIAMIARSKVTSVVYVSCNPLALGRDIRVLAEVGFRVTQATLIDQFLWSSQVEAVVALSRA</sequence>
<dbReference type="InterPro" id="IPR029063">
    <property type="entry name" value="SAM-dependent_MTases_sf"/>
</dbReference>
<dbReference type="Gene3D" id="3.40.50.150">
    <property type="entry name" value="Vaccinia Virus protein VP39"/>
    <property type="match status" value="1"/>
</dbReference>
<dbReference type="PANTHER" id="PTHR11061:SF30">
    <property type="entry name" value="TRNA (URACIL(54)-C(5))-METHYLTRANSFERASE"/>
    <property type="match status" value="1"/>
</dbReference>
<dbReference type="Gene3D" id="2.40.50.1070">
    <property type="match status" value="1"/>
</dbReference>
<dbReference type="SUPFAM" id="SSF53335">
    <property type="entry name" value="S-adenosyl-L-methionine-dependent methyltransferases"/>
    <property type="match status" value="1"/>
</dbReference>
<keyword evidence="8" id="KW-1185">Reference proteome</keyword>
<feature type="active site" description="Nucleophile" evidence="5">
    <location>
        <position position="383"/>
    </location>
</feature>
<dbReference type="PROSITE" id="PS50926">
    <property type="entry name" value="TRAM"/>
    <property type="match status" value="1"/>
</dbReference>
<feature type="binding site" evidence="5">
    <location>
        <position position="291"/>
    </location>
    <ligand>
        <name>S-adenosyl-L-methionine</name>
        <dbReference type="ChEBI" id="CHEBI:59789"/>
    </ligand>
</feature>
<dbReference type="Gene3D" id="2.40.50.140">
    <property type="entry name" value="Nucleic acid-binding proteins"/>
    <property type="match status" value="1"/>
</dbReference>
<dbReference type="PANTHER" id="PTHR11061">
    <property type="entry name" value="RNA M5U METHYLTRANSFERASE"/>
    <property type="match status" value="1"/>
</dbReference>
<evidence type="ECO:0000313" key="7">
    <source>
        <dbReference type="EMBL" id="PZW50381.1"/>
    </source>
</evidence>
<feature type="binding site" evidence="5">
    <location>
        <position position="260"/>
    </location>
    <ligand>
        <name>S-adenosyl-L-methionine</name>
        <dbReference type="ChEBI" id="CHEBI:59789"/>
    </ligand>
</feature>
<gene>
    <name evidence="7" type="ORF">C8P66_10269</name>
</gene>
<evidence type="ECO:0000256" key="2">
    <source>
        <dbReference type="ARBA" id="ARBA00022679"/>
    </source>
</evidence>
<keyword evidence="2 5" id="KW-0808">Transferase</keyword>
<reference evidence="7 8" key="1">
    <citation type="submission" date="2018-06" db="EMBL/GenBank/DDBJ databases">
        <title>Genomic Encyclopedia of Archaeal and Bacterial Type Strains, Phase II (KMG-II): from individual species to whole genera.</title>
        <authorList>
            <person name="Goeker M."/>
        </authorList>
    </citation>
    <scope>NUCLEOTIDE SEQUENCE [LARGE SCALE GENOMIC DNA]</scope>
    <source>
        <strain evidence="7 8">DSM 24525</strain>
    </source>
</reference>
<evidence type="ECO:0000256" key="1">
    <source>
        <dbReference type="ARBA" id="ARBA00022603"/>
    </source>
</evidence>
<evidence type="ECO:0000256" key="4">
    <source>
        <dbReference type="ARBA" id="ARBA00023014"/>
    </source>
</evidence>
<dbReference type="GO" id="GO:0051536">
    <property type="term" value="F:iron-sulfur cluster binding"/>
    <property type="evidence" value="ECO:0007669"/>
    <property type="project" value="UniProtKB-KW"/>
</dbReference>